<reference evidence="10" key="1">
    <citation type="submission" date="2023-10" db="EMBL/GenBank/DDBJ databases">
        <title>Chromosome-level genome of the transformable northern wattle, Acacia crassicarpa.</title>
        <authorList>
            <person name="Massaro I."/>
            <person name="Sinha N.R."/>
            <person name="Poethig S."/>
            <person name="Leichty A.R."/>
        </authorList>
    </citation>
    <scope>NUCLEOTIDE SEQUENCE</scope>
    <source>
        <strain evidence="10">Acra3RX</strain>
        <tissue evidence="10">Leaf</tissue>
    </source>
</reference>
<dbReference type="SUPFAM" id="SSF52540">
    <property type="entry name" value="P-loop containing nucleoside triphosphate hydrolases"/>
    <property type="match status" value="1"/>
</dbReference>
<keyword evidence="6 9" id="KW-0418">Kinase</keyword>
<keyword evidence="11" id="KW-1185">Reference proteome</keyword>
<evidence type="ECO:0000313" key="11">
    <source>
        <dbReference type="Proteomes" id="UP001293593"/>
    </source>
</evidence>
<dbReference type="PANTHER" id="PTHR43442:SF3">
    <property type="entry name" value="GLUCONOKINASE-RELATED"/>
    <property type="match status" value="1"/>
</dbReference>
<evidence type="ECO:0000256" key="5">
    <source>
        <dbReference type="ARBA" id="ARBA00022741"/>
    </source>
</evidence>
<evidence type="ECO:0000256" key="3">
    <source>
        <dbReference type="ARBA" id="ARBA00012054"/>
    </source>
</evidence>
<dbReference type="EMBL" id="JAWXYG010000009">
    <property type="protein sequence ID" value="KAK4263391.1"/>
    <property type="molecule type" value="Genomic_DNA"/>
</dbReference>
<dbReference type="GO" id="GO:0005737">
    <property type="term" value="C:cytoplasm"/>
    <property type="evidence" value="ECO:0007669"/>
    <property type="project" value="TreeGrafter"/>
</dbReference>
<dbReference type="GO" id="GO:0046316">
    <property type="term" value="F:gluconokinase activity"/>
    <property type="evidence" value="ECO:0007669"/>
    <property type="project" value="UniProtKB-EC"/>
</dbReference>
<evidence type="ECO:0000256" key="6">
    <source>
        <dbReference type="ARBA" id="ARBA00022777"/>
    </source>
</evidence>
<organism evidence="10 11">
    <name type="scientific">Acacia crassicarpa</name>
    <name type="common">northern wattle</name>
    <dbReference type="NCBI Taxonomy" id="499986"/>
    <lineage>
        <taxon>Eukaryota</taxon>
        <taxon>Viridiplantae</taxon>
        <taxon>Streptophyta</taxon>
        <taxon>Embryophyta</taxon>
        <taxon>Tracheophyta</taxon>
        <taxon>Spermatophyta</taxon>
        <taxon>Magnoliopsida</taxon>
        <taxon>eudicotyledons</taxon>
        <taxon>Gunneridae</taxon>
        <taxon>Pentapetalae</taxon>
        <taxon>rosids</taxon>
        <taxon>fabids</taxon>
        <taxon>Fabales</taxon>
        <taxon>Fabaceae</taxon>
        <taxon>Caesalpinioideae</taxon>
        <taxon>mimosoid clade</taxon>
        <taxon>Acacieae</taxon>
        <taxon>Acacia</taxon>
    </lineage>
</organism>
<dbReference type="NCBIfam" id="TIGR01313">
    <property type="entry name" value="therm_gnt_kin"/>
    <property type="match status" value="1"/>
</dbReference>
<evidence type="ECO:0000256" key="9">
    <source>
        <dbReference type="RuleBase" id="RU363066"/>
    </source>
</evidence>
<dbReference type="GO" id="GO:0005524">
    <property type="term" value="F:ATP binding"/>
    <property type="evidence" value="ECO:0007669"/>
    <property type="project" value="UniProtKB-KW"/>
</dbReference>
<dbReference type="InterPro" id="IPR006001">
    <property type="entry name" value="Therm_gnt_kin"/>
</dbReference>
<sequence length="196" mass="21780">MSFRIHLIQSMDPIDLFVVAGSAIVIAGVSGSGKTTIGQMLATELNYSYLDADDFHSQSNKDKMHSGIPLSEEDRIPWLNSLRNVLREHLTNKKGVILSCSALKKQYREVLRSADPNYRWGSYDSPVSFVLLDVPAQVLMDRLNERAAKGSHFMPASLLQSQLDLLEIDEPQGILQIDATSNPKTIVNTIKGKLQI</sequence>
<dbReference type="EC" id="2.7.1.12" evidence="3 9"/>
<gene>
    <name evidence="10" type="ORF">QN277_028808</name>
</gene>
<keyword evidence="5 9" id="KW-0547">Nucleotide-binding</keyword>
<evidence type="ECO:0000256" key="7">
    <source>
        <dbReference type="ARBA" id="ARBA00022840"/>
    </source>
</evidence>
<dbReference type="AlphaFoldDB" id="A0AAE1J405"/>
<dbReference type="GO" id="GO:0005975">
    <property type="term" value="P:carbohydrate metabolic process"/>
    <property type="evidence" value="ECO:0007669"/>
    <property type="project" value="InterPro"/>
</dbReference>
<evidence type="ECO:0000256" key="8">
    <source>
        <dbReference type="ARBA" id="ARBA00048090"/>
    </source>
</evidence>
<dbReference type="Proteomes" id="UP001293593">
    <property type="component" value="Unassembled WGS sequence"/>
</dbReference>
<dbReference type="PANTHER" id="PTHR43442">
    <property type="entry name" value="GLUCONOKINASE-RELATED"/>
    <property type="match status" value="1"/>
</dbReference>
<comment type="similarity">
    <text evidence="2 9">Belongs to the gluconokinase GntK/GntV family.</text>
</comment>
<evidence type="ECO:0000313" key="10">
    <source>
        <dbReference type="EMBL" id="KAK4263391.1"/>
    </source>
</evidence>
<evidence type="ECO:0000256" key="1">
    <source>
        <dbReference type="ARBA" id="ARBA00004875"/>
    </source>
</evidence>
<keyword evidence="7 9" id="KW-0067">ATP-binding</keyword>
<dbReference type="InterPro" id="IPR027417">
    <property type="entry name" value="P-loop_NTPase"/>
</dbReference>
<dbReference type="CDD" id="cd02021">
    <property type="entry name" value="GntK"/>
    <property type="match status" value="1"/>
</dbReference>
<accession>A0AAE1J405</accession>
<protein>
    <recommendedName>
        <fullName evidence="3 9">Gluconokinase</fullName>
        <ecNumber evidence="3 9">2.7.1.12</ecNumber>
    </recommendedName>
</protein>
<evidence type="ECO:0000256" key="4">
    <source>
        <dbReference type="ARBA" id="ARBA00022679"/>
    </source>
</evidence>
<proteinExistence type="inferred from homology"/>
<dbReference type="CDD" id="cd00267">
    <property type="entry name" value="ABC_ATPase"/>
    <property type="match status" value="1"/>
</dbReference>
<dbReference type="Pfam" id="PF13671">
    <property type="entry name" value="AAA_33"/>
    <property type="match status" value="1"/>
</dbReference>
<dbReference type="FunFam" id="3.40.50.300:FF:000522">
    <property type="entry name" value="Gluconokinase"/>
    <property type="match status" value="1"/>
</dbReference>
<evidence type="ECO:0000256" key="2">
    <source>
        <dbReference type="ARBA" id="ARBA00008420"/>
    </source>
</evidence>
<comment type="caution">
    <text evidence="10">The sequence shown here is derived from an EMBL/GenBank/DDBJ whole genome shotgun (WGS) entry which is preliminary data.</text>
</comment>
<dbReference type="Gene3D" id="3.40.50.300">
    <property type="entry name" value="P-loop containing nucleotide triphosphate hydrolases"/>
    <property type="match status" value="1"/>
</dbReference>
<keyword evidence="4 9" id="KW-0808">Transferase</keyword>
<comment type="pathway">
    <text evidence="1 9">Carbohydrate acid metabolism; D-gluconate degradation.</text>
</comment>
<comment type="catalytic activity">
    <reaction evidence="8 9">
        <text>D-gluconate + ATP = 6-phospho-D-gluconate + ADP + H(+)</text>
        <dbReference type="Rhea" id="RHEA:19433"/>
        <dbReference type="ChEBI" id="CHEBI:15378"/>
        <dbReference type="ChEBI" id="CHEBI:18391"/>
        <dbReference type="ChEBI" id="CHEBI:30616"/>
        <dbReference type="ChEBI" id="CHEBI:58759"/>
        <dbReference type="ChEBI" id="CHEBI:456216"/>
        <dbReference type="EC" id="2.7.1.12"/>
    </reaction>
</comment>
<name>A0AAE1J405_9FABA</name>